<dbReference type="PANTHER" id="PTHR45761">
    <property type="entry name" value="EXTENDED SYNAPTOTAGMIN-LIKE PROTEIN 2, ISOFORM C"/>
    <property type="match status" value="1"/>
</dbReference>
<dbReference type="EMBL" id="AZIL01003327">
    <property type="protein sequence ID" value="EWM20130.1"/>
    <property type="molecule type" value="Genomic_DNA"/>
</dbReference>
<feature type="transmembrane region" description="Helical" evidence="1">
    <location>
        <begin position="20"/>
        <end position="43"/>
    </location>
</feature>
<dbReference type="AlphaFoldDB" id="W7SZ46"/>
<keyword evidence="3" id="KW-1185">Reference proteome</keyword>
<comment type="caution">
    <text evidence="2">The sequence shown here is derived from an EMBL/GenBank/DDBJ whole genome shotgun (WGS) entry which is preliminary data.</text>
</comment>
<dbReference type="PANTHER" id="PTHR45761:SF1">
    <property type="entry name" value="EXTENDED SYNAPTOTAGMIN-LIKE PROTEIN 2, ISOFORM C"/>
    <property type="match status" value="1"/>
</dbReference>
<dbReference type="OrthoDB" id="270970at2759"/>
<evidence type="ECO:0000256" key="1">
    <source>
        <dbReference type="SAM" id="Phobius"/>
    </source>
</evidence>
<keyword evidence="1" id="KW-0472">Membrane</keyword>
<gene>
    <name evidence="2" type="ORF">Naga_101676g1</name>
</gene>
<reference evidence="2 3" key="1">
    <citation type="journal article" date="2014" name="Mol. Plant">
        <title>Chromosome Scale Genome Assembly and Transcriptome Profiling of Nannochloropsis gaditana in Nitrogen Depletion.</title>
        <authorList>
            <person name="Corteggiani Carpinelli E."/>
            <person name="Telatin A."/>
            <person name="Vitulo N."/>
            <person name="Forcato C."/>
            <person name="D'Angelo M."/>
            <person name="Schiavon R."/>
            <person name="Vezzi A."/>
            <person name="Giacometti G.M."/>
            <person name="Morosinotto T."/>
            <person name="Valle G."/>
        </authorList>
    </citation>
    <scope>NUCLEOTIDE SEQUENCE [LARGE SCALE GENOMIC DNA]</scope>
    <source>
        <strain evidence="2 3">B-31</strain>
    </source>
</reference>
<protein>
    <submittedName>
        <fullName evidence="2">Uncharacterized protein</fullName>
    </submittedName>
</protein>
<accession>W7SZ46</accession>
<sequence length="118" mass="13539">MLQGTWAFTPLMFLPLMLLPYMIAYLRLSALWVLPLAFIWLSYLHNIKMRRDRANALKLASDPATLGAIMKHLPAWFYDSDVERSAWMTAVLQKMWTAVSGMTEKIVMTYVQPVLACA</sequence>
<organism evidence="2 3">
    <name type="scientific">Nannochloropsis gaditana</name>
    <dbReference type="NCBI Taxonomy" id="72520"/>
    <lineage>
        <taxon>Eukaryota</taxon>
        <taxon>Sar</taxon>
        <taxon>Stramenopiles</taxon>
        <taxon>Ochrophyta</taxon>
        <taxon>Eustigmatophyceae</taxon>
        <taxon>Eustigmatales</taxon>
        <taxon>Monodopsidaceae</taxon>
        <taxon>Nannochloropsis</taxon>
    </lineage>
</organism>
<proteinExistence type="predicted"/>
<name>W7SZ46_9STRA</name>
<evidence type="ECO:0000313" key="3">
    <source>
        <dbReference type="Proteomes" id="UP000019335"/>
    </source>
</evidence>
<evidence type="ECO:0000313" key="2">
    <source>
        <dbReference type="EMBL" id="EWM20130.1"/>
    </source>
</evidence>
<dbReference type="InterPro" id="IPR051634">
    <property type="entry name" value="Extended_Synaptotagmin"/>
</dbReference>
<dbReference type="Proteomes" id="UP000019335">
    <property type="component" value="Unassembled WGS sequence"/>
</dbReference>
<keyword evidence="1" id="KW-1133">Transmembrane helix</keyword>
<keyword evidence="1" id="KW-0812">Transmembrane</keyword>